<reference evidence="1 2" key="1">
    <citation type="submission" date="2021-05" db="EMBL/GenBank/DDBJ databases">
        <title>Genome Assembly of Synthetic Allotetraploid Brassica napus Reveals Homoeologous Exchanges between Subgenomes.</title>
        <authorList>
            <person name="Davis J.T."/>
        </authorList>
    </citation>
    <scope>NUCLEOTIDE SEQUENCE [LARGE SCALE GENOMIC DNA]</scope>
    <source>
        <strain evidence="2">cv. Da-Ae</strain>
        <tissue evidence="1">Seedling</tissue>
    </source>
</reference>
<sequence length="87" mass="10159">MMREMRVKNGYIDEGVHMSHPHQSLPSHCSISELSFFLSVPPCSLRNGNVEELELEGKYECLNARVSIRPYKWIAWKQKLRDVILND</sequence>
<comment type="caution">
    <text evidence="1">The sequence shown here is derived from an EMBL/GenBank/DDBJ whole genome shotgun (WGS) entry which is preliminary data.</text>
</comment>
<proteinExistence type="predicted"/>
<gene>
    <name evidence="1" type="ORF">HID58_053314</name>
</gene>
<keyword evidence="2" id="KW-1185">Reference proteome</keyword>
<accession>A0ABQ8AEE0</accession>
<evidence type="ECO:0000313" key="1">
    <source>
        <dbReference type="EMBL" id="KAH0890885.1"/>
    </source>
</evidence>
<dbReference type="EMBL" id="JAGKQM010000013">
    <property type="protein sequence ID" value="KAH0890885.1"/>
    <property type="molecule type" value="Genomic_DNA"/>
</dbReference>
<dbReference type="Proteomes" id="UP000824890">
    <property type="component" value="Unassembled WGS sequence"/>
</dbReference>
<protein>
    <submittedName>
        <fullName evidence="1">Uncharacterized protein</fullName>
    </submittedName>
</protein>
<organism evidence="1 2">
    <name type="scientific">Brassica napus</name>
    <name type="common">Rape</name>
    <dbReference type="NCBI Taxonomy" id="3708"/>
    <lineage>
        <taxon>Eukaryota</taxon>
        <taxon>Viridiplantae</taxon>
        <taxon>Streptophyta</taxon>
        <taxon>Embryophyta</taxon>
        <taxon>Tracheophyta</taxon>
        <taxon>Spermatophyta</taxon>
        <taxon>Magnoliopsida</taxon>
        <taxon>eudicotyledons</taxon>
        <taxon>Gunneridae</taxon>
        <taxon>Pentapetalae</taxon>
        <taxon>rosids</taxon>
        <taxon>malvids</taxon>
        <taxon>Brassicales</taxon>
        <taxon>Brassicaceae</taxon>
        <taxon>Brassiceae</taxon>
        <taxon>Brassica</taxon>
    </lineage>
</organism>
<name>A0ABQ8AEE0_BRANA</name>
<evidence type="ECO:0000313" key="2">
    <source>
        <dbReference type="Proteomes" id="UP000824890"/>
    </source>
</evidence>